<evidence type="ECO:0000256" key="2">
    <source>
        <dbReference type="SAM" id="MobiDB-lite"/>
    </source>
</evidence>
<feature type="domain" description="Carbamoyltransferase" evidence="3">
    <location>
        <begin position="2"/>
        <end position="75"/>
    </location>
</feature>
<protein>
    <submittedName>
        <fullName evidence="5">Carbamoyltransferase</fullName>
    </submittedName>
</protein>
<keyword evidence="6" id="KW-1185">Reference proteome</keyword>
<comment type="similarity">
    <text evidence="1">Belongs to the NodU/CmcH family.</text>
</comment>
<dbReference type="SUPFAM" id="SSF55821">
    <property type="entry name" value="YrdC/RibB"/>
    <property type="match status" value="1"/>
</dbReference>
<dbReference type="Gene3D" id="3.90.870.20">
    <property type="entry name" value="Carbamoyltransferase, C-terminal domain"/>
    <property type="match status" value="1"/>
</dbReference>
<proteinExistence type="inferred from homology"/>
<feature type="domain" description="Carbamoyltransferase C-terminal" evidence="4">
    <location>
        <begin position="373"/>
        <end position="541"/>
    </location>
</feature>
<dbReference type="InterPro" id="IPR043129">
    <property type="entry name" value="ATPase_NBD"/>
</dbReference>
<reference evidence="5 6" key="1">
    <citation type="submission" date="2018-06" db="EMBL/GenBank/DDBJ databases">
        <title>Streptomyces reniochalinae sp. nov. and Streptomyces diacarnus sp. nov. from marine sponges.</title>
        <authorList>
            <person name="Li L."/>
        </authorList>
    </citation>
    <scope>NUCLEOTIDE SEQUENCE [LARGE SCALE GENOMIC DNA]</scope>
    <source>
        <strain evidence="5 6">LHW51701</strain>
    </source>
</reference>
<evidence type="ECO:0000256" key="1">
    <source>
        <dbReference type="ARBA" id="ARBA00006129"/>
    </source>
</evidence>
<organism evidence="5 6">
    <name type="scientific">Streptomyces diacarni</name>
    <dbReference type="NCBI Taxonomy" id="2800381"/>
    <lineage>
        <taxon>Bacteria</taxon>
        <taxon>Bacillati</taxon>
        <taxon>Actinomycetota</taxon>
        <taxon>Actinomycetes</taxon>
        <taxon>Kitasatosporales</taxon>
        <taxon>Streptomycetaceae</taxon>
        <taxon>Streptomyces</taxon>
    </lineage>
</organism>
<accession>A0A367F8J6</accession>
<dbReference type="Proteomes" id="UP000252914">
    <property type="component" value="Unassembled WGS sequence"/>
</dbReference>
<dbReference type="RefSeq" id="WP_114021191.1">
    <property type="nucleotide sequence ID" value="NZ_QOIN01000035.1"/>
</dbReference>
<evidence type="ECO:0000259" key="4">
    <source>
        <dbReference type="Pfam" id="PF16861"/>
    </source>
</evidence>
<dbReference type="InterPro" id="IPR017945">
    <property type="entry name" value="DHBP_synth_RibB-like_a/b_dom"/>
</dbReference>
<dbReference type="SUPFAM" id="SSF53067">
    <property type="entry name" value="Actin-like ATPase domain"/>
    <property type="match status" value="1"/>
</dbReference>
<feature type="region of interest" description="Disordered" evidence="2">
    <location>
        <begin position="550"/>
        <end position="585"/>
    </location>
</feature>
<gene>
    <name evidence="5" type="ORF">DTL70_08155</name>
</gene>
<dbReference type="PANTHER" id="PTHR34847:SF1">
    <property type="entry name" value="NODULATION PROTEIN U"/>
    <property type="match status" value="1"/>
</dbReference>
<dbReference type="EMBL" id="QOIN01000035">
    <property type="protein sequence ID" value="RCG26035.1"/>
    <property type="molecule type" value="Genomic_DNA"/>
</dbReference>
<comment type="caution">
    <text evidence="5">The sequence shown here is derived from an EMBL/GenBank/DDBJ whole genome shotgun (WGS) entry which is preliminary data.</text>
</comment>
<dbReference type="InterPro" id="IPR051338">
    <property type="entry name" value="NodU/CmcH_Carbamoyltrnsfr"/>
</dbReference>
<dbReference type="AlphaFoldDB" id="A0A367F8J6"/>
<evidence type="ECO:0000259" key="3">
    <source>
        <dbReference type="Pfam" id="PF02543"/>
    </source>
</evidence>
<dbReference type="Pfam" id="PF02543">
    <property type="entry name" value="Carbam_trans_N"/>
    <property type="match status" value="2"/>
</dbReference>
<dbReference type="Pfam" id="PF16861">
    <property type="entry name" value="Carbam_trans_C"/>
    <property type="match status" value="1"/>
</dbReference>
<dbReference type="GO" id="GO:0016740">
    <property type="term" value="F:transferase activity"/>
    <property type="evidence" value="ECO:0007669"/>
    <property type="project" value="UniProtKB-KW"/>
</dbReference>
<sequence length="585" mass="62976">MRVLGINALFHDPAAALVIDGHTVAAAEEERFSRRKHGKRPVPFAAWELPQQAAAWCLAEAGLRPQDLDAVAYSFDPDLAKPAADMGLDDPWDPLRLTYAREAPSFLREALPGLEPEKVHFVAHHLAHAASSAFAAPDADRSSVLVVDGRGESTSHLAGRRRGGVVEPLRGQQLPHSLGLVYEELTTHLGFLRSSDEYKVMALASYGKPRMAAELSRYVHSTGDGGFVAEQVPWESFAPPARPGQDFTQEHADLAASAQRCLEDTLLDMVRWLHGRTHDELLTMAGGVALNCVANSRIAAEGPFSQVWVQPAAGDAGTALGGALALAAQGGDATAPMAGADLGRRWEDSALREWLTVAGVPFEEPDDVAETVARALADDGIVAWFQGRSEYGPRALGHRSLLAHPGRAANLERLNDVKGREQFRPVAPMVLRERAPEIFDGVLPSPYMLFVHEVRTAWLDRIPAVVHTDGTARIQTVSSEREPLVARILTAFERLTGLPVVVNTSLNTAGRPMVDDPRDALECFGSSPVDLLAIGPYVVRRADFFHRAADAPSHAAGSPPREAEAPPPEAEGPPRETGVLHGEAA</sequence>
<evidence type="ECO:0000313" key="6">
    <source>
        <dbReference type="Proteomes" id="UP000252914"/>
    </source>
</evidence>
<dbReference type="InterPro" id="IPR031730">
    <property type="entry name" value="Carbam_trans_C"/>
</dbReference>
<dbReference type="InterPro" id="IPR038152">
    <property type="entry name" value="Carbam_trans_C_sf"/>
</dbReference>
<evidence type="ECO:0000313" key="5">
    <source>
        <dbReference type="EMBL" id="RCG26035.1"/>
    </source>
</evidence>
<dbReference type="CDD" id="cd24098">
    <property type="entry name" value="ASKHA_NBD_TobZ_N"/>
    <property type="match status" value="1"/>
</dbReference>
<feature type="domain" description="Carbamoyltransferase" evidence="3">
    <location>
        <begin position="118"/>
        <end position="324"/>
    </location>
</feature>
<name>A0A367F8J6_9ACTN</name>
<dbReference type="PANTHER" id="PTHR34847">
    <property type="entry name" value="NODULATION PROTEIN U"/>
    <property type="match status" value="1"/>
</dbReference>
<dbReference type="Gene3D" id="3.30.420.40">
    <property type="match status" value="2"/>
</dbReference>
<keyword evidence="5" id="KW-0808">Transferase</keyword>
<dbReference type="InterPro" id="IPR003696">
    <property type="entry name" value="Carbtransf_dom"/>
</dbReference>